<dbReference type="Pfam" id="PF02887">
    <property type="entry name" value="PK_C"/>
    <property type="match status" value="1"/>
</dbReference>
<organism evidence="16 17">
    <name type="scientific">Candidatus Litorirhabdus singularis</name>
    <dbReference type="NCBI Taxonomy" id="2518993"/>
    <lineage>
        <taxon>Bacteria</taxon>
        <taxon>Pseudomonadati</taxon>
        <taxon>Pseudomonadota</taxon>
        <taxon>Gammaproteobacteria</taxon>
        <taxon>Cellvibrionales</taxon>
        <taxon>Halieaceae</taxon>
        <taxon>Candidatus Litorirhabdus</taxon>
    </lineage>
</organism>
<accession>A0ABT3TJD5</accession>
<dbReference type="InterPro" id="IPR036918">
    <property type="entry name" value="Pyrv_Knase_C_sf"/>
</dbReference>
<comment type="similarity">
    <text evidence="2 13">Belongs to the pyruvate kinase family.</text>
</comment>
<evidence type="ECO:0000259" key="15">
    <source>
        <dbReference type="Pfam" id="PF02887"/>
    </source>
</evidence>
<dbReference type="Proteomes" id="UP001143362">
    <property type="component" value="Unassembled WGS sequence"/>
</dbReference>
<evidence type="ECO:0000256" key="3">
    <source>
        <dbReference type="ARBA" id="ARBA00012142"/>
    </source>
</evidence>
<evidence type="ECO:0000259" key="14">
    <source>
        <dbReference type="Pfam" id="PF00224"/>
    </source>
</evidence>
<proteinExistence type="inferred from homology"/>
<dbReference type="RefSeq" id="WP_279245900.1">
    <property type="nucleotide sequence ID" value="NZ_SHNN01000002.1"/>
</dbReference>
<keyword evidence="11 16" id="KW-0670">Pyruvate</keyword>
<evidence type="ECO:0000256" key="6">
    <source>
        <dbReference type="ARBA" id="ARBA00022741"/>
    </source>
</evidence>
<evidence type="ECO:0000256" key="2">
    <source>
        <dbReference type="ARBA" id="ARBA00008663"/>
    </source>
</evidence>
<dbReference type="Gene3D" id="3.20.20.60">
    <property type="entry name" value="Phosphoenolpyruvate-binding domains"/>
    <property type="match status" value="1"/>
</dbReference>
<sequence>MTSRRKVKIVATVGPASDEAKVLQQLVNAGVNVFRMNFSHGTHAEHLRRYELIRNVEEQSGRPLGVLVDLQGPKLRLGELATGKLAIAPGDVLRLGLPEPDSSSDLIPLPHPEILEVLTAGSTLLIDDGRVRLRVISGDGKSITAEVVAGQELSSRKGINVPDVELPIPSMTEKDRADLAFVMEHIEADWVALSFVQRPQDVIELRELLGDKMAIMAKIEKPSALTHIDAILELVDGIMVARGDLGVELPPEQVPGVQKRLVQRCRECGIPVVVATHMMDSMVAAPVPTRAEASDVANAVYEGADAVMLSAETAAGNYPVAAVAMMSRIISEVEKDPHYLTLLESAAPQHEATTADAICAALREVSRVIGSSVTVTYTSSGFTSLRAARERPHSVLLSLTAAPAIARRLSIVWGTNCVLVDSYNEDTAFNHLVVQAREISVELGLASPGDFLTVSAGLPLGSPGRTNVLRIVEVR</sequence>
<dbReference type="EC" id="2.7.1.40" evidence="3 12"/>
<evidence type="ECO:0000256" key="5">
    <source>
        <dbReference type="ARBA" id="ARBA00022723"/>
    </source>
</evidence>
<comment type="catalytic activity">
    <reaction evidence="13">
        <text>pyruvate + ATP = phosphoenolpyruvate + ADP + H(+)</text>
        <dbReference type="Rhea" id="RHEA:18157"/>
        <dbReference type="ChEBI" id="CHEBI:15361"/>
        <dbReference type="ChEBI" id="CHEBI:15378"/>
        <dbReference type="ChEBI" id="CHEBI:30616"/>
        <dbReference type="ChEBI" id="CHEBI:58702"/>
        <dbReference type="ChEBI" id="CHEBI:456216"/>
        <dbReference type="EC" id="2.7.1.40"/>
    </reaction>
</comment>
<dbReference type="InterPro" id="IPR011037">
    <property type="entry name" value="Pyrv_Knase-like_insert_dom_sf"/>
</dbReference>
<dbReference type="InterPro" id="IPR015795">
    <property type="entry name" value="Pyrv_Knase_C"/>
</dbReference>
<dbReference type="Gene3D" id="3.40.1380.20">
    <property type="entry name" value="Pyruvate kinase, C-terminal domain"/>
    <property type="match status" value="1"/>
</dbReference>
<dbReference type="InterPro" id="IPR015806">
    <property type="entry name" value="Pyrv_Knase_insert_dom_sf"/>
</dbReference>
<dbReference type="InterPro" id="IPR015793">
    <property type="entry name" value="Pyrv_Knase_brl"/>
</dbReference>
<evidence type="ECO:0000256" key="1">
    <source>
        <dbReference type="ARBA" id="ARBA00004997"/>
    </source>
</evidence>
<dbReference type="GO" id="GO:0016301">
    <property type="term" value="F:kinase activity"/>
    <property type="evidence" value="ECO:0007669"/>
    <property type="project" value="UniProtKB-KW"/>
</dbReference>
<dbReference type="GO" id="GO:0004743">
    <property type="term" value="F:pyruvate kinase activity"/>
    <property type="evidence" value="ECO:0007669"/>
    <property type="project" value="UniProtKB-EC"/>
</dbReference>
<evidence type="ECO:0000256" key="13">
    <source>
        <dbReference type="RuleBase" id="RU000504"/>
    </source>
</evidence>
<keyword evidence="10 13" id="KW-0324">Glycolysis</keyword>
<feature type="domain" description="Pyruvate kinase C-terminal" evidence="15">
    <location>
        <begin position="356"/>
        <end position="472"/>
    </location>
</feature>
<dbReference type="NCBIfam" id="NF004886">
    <property type="entry name" value="PRK06247.1"/>
    <property type="match status" value="1"/>
</dbReference>
<feature type="domain" description="Pyruvate kinase barrel" evidence="14">
    <location>
        <begin position="5"/>
        <end position="323"/>
    </location>
</feature>
<dbReference type="InterPro" id="IPR040442">
    <property type="entry name" value="Pyrv_kinase-like_dom_sf"/>
</dbReference>
<evidence type="ECO:0000256" key="4">
    <source>
        <dbReference type="ARBA" id="ARBA00022679"/>
    </source>
</evidence>
<reference evidence="16" key="1">
    <citation type="submission" date="2019-02" db="EMBL/GenBank/DDBJ databases">
        <authorList>
            <person name="Li S.-H."/>
        </authorList>
    </citation>
    <scope>NUCLEOTIDE SEQUENCE</scope>
    <source>
        <strain evidence="16">IMCC14734</strain>
    </source>
</reference>
<dbReference type="PRINTS" id="PR01050">
    <property type="entry name" value="PYRUVTKNASE"/>
</dbReference>
<dbReference type="InterPro" id="IPR001697">
    <property type="entry name" value="Pyr_Knase"/>
</dbReference>
<dbReference type="EMBL" id="SHNN01000002">
    <property type="protein sequence ID" value="MCX2981905.1"/>
    <property type="molecule type" value="Genomic_DNA"/>
</dbReference>
<evidence type="ECO:0000256" key="9">
    <source>
        <dbReference type="ARBA" id="ARBA00022842"/>
    </source>
</evidence>
<dbReference type="SUPFAM" id="SSF51621">
    <property type="entry name" value="Phosphoenolpyruvate/pyruvate domain"/>
    <property type="match status" value="1"/>
</dbReference>
<dbReference type="Pfam" id="PF00224">
    <property type="entry name" value="PK"/>
    <property type="match status" value="1"/>
</dbReference>
<evidence type="ECO:0000256" key="10">
    <source>
        <dbReference type="ARBA" id="ARBA00023152"/>
    </source>
</evidence>
<evidence type="ECO:0000313" key="16">
    <source>
        <dbReference type="EMBL" id="MCX2981905.1"/>
    </source>
</evidence>
<dbReference type="SUPFAM" id="SSF52935">
    <property type="entry name" value="PK C-terminal domain-like"/>
    <property type="match status" value="1"/>
</dbReference>
<gene>
    <name evidence="16" type="primary">pyk</name>
    <name evidence="16" type="ORF">EYC98_13665</name>
</gene>
<dbReference type="Gene3D" id="2.40.33.10">
    <property type="entry name" value="PK beta-barrel domain-like"/>
    <property type="match status" value="1"/>
</dbReference>
<dbReference type="SUPFAM" id="SSF50800">
    <property type="entry name" value="PK beta-barrel domain-like"/>
    <property type="match status" value="1"/>
</dbReference>
<keyword evidence="6" id="KW-0547">Nucleotide-binding</keyword>
<dbReference type="NCBIfam" id="NF004491">
    <property type="entry name" value="PRK05826.1"/>
    <property type="match status" value="1"/>
</dbReference>
<evidence type="ECO:0000256" key="8">
    <source>
        <dbReference type="ARBA" id="ARBA00022840"/>
    </source>
</evidence>
<protein>
    <recommendedName>
        <fullName evidence="3 12">Pyruvate kinase</fullName>
        <ecNumber evidence="3 12">2.7.1.40</ecNumber>
    </recommendedName>
</protein>
<keyword evidence="9 13" id="KW-0460">Magnesium</keyword>
<keyword evidence="4 13" id="KW-0808">Transferase</keyword>
<keyword evidence="5" id="KW-0479">Metal-binding</keyword>
<keyword evidence="7 13" id="KW-0418">Kinase</keyword>
<evidence type="ECO:0000313" key="17">
    <source>
        <dbReference type="Proteomes" id="UP001143362"/>
    </source>
</evidence>
<dbReference type="InterPro" id="IPR015813">
    <property type="entry name" value="Pyrv/PenolPyrv_kinase-like_dom"/>
</dbReference>
<dbReference type="NCBIfam" id="NF004978">
    <property type="entry name" value="PRK06354.1"/>
    <property type="match status" value="1"/>
</dbReference>
<evidence type="ECO:0000256" key="11">
    <source>
        <dbReference type="ARBA" id="ARBA00023317"/>
    </source>
</evidence>
<name>A0ABT3TJD5_9GAMM</name>
<dbReference type="PANTHER" id="PTHR11817">
    <property type="entry name" value="PYRUVATE KINASE"/>
    <property type="match status" value="1"/>
</dbReference>
<evidence type="ECO:0000256" key="12">
    <source>
        <dbReference type="NCBIfam" id="TIGR01064"/>
    </source>
</evidence>
<comment type="caution">
    <text evidence="16">The sequence shown here is derived from an EMBL/GenBank/DDBJ whole genome shotgun (WGS) entry which is preliminary data.</text>
</comment>
<keyword evidence="8" id="KW-0067">ATP-binding</keyword>
<dbReference type="NCBIfam" id="TIGR01064">
    <property type="entry name" value="pyruv_kin"/>
    <property type="match status" value="1"/>
</dbReference>
<evidence type="ECO:0000256" key="7">
    <source>
        <dbReference type="ARBA" id="ARBA00022777"/>
    </source>
</evidence>
<comment type="pathway">
    <text evidence="1 13">Carbohydrate degradation; glycolysis; pyruvate from D-glyceraldehyde 3-phosphate: step 5/5.</text>
</comment>
<keyword evidence="17" id="KW-1185">Reference proteome</keyword>